<evidence type="ECO:0000259" key="5">
    <source>
        <dbReference type="PROSITE" id="PS50931"/>
    </source>
</evidence>
<dbReference type="OrthoDB" id="9786526at2"/>
<comment type="caution">
    <text evidence="6">The sequence shown here is derived from an EMBL/GenBank/DDBJ whole genome shotgun (WGS) entry which is preliminary data.</text>
</comment>
<dbReference type="STRING" id="1777143.AWB82_03301"/>
<dbReference type="InterPro" id="IPR005119">
    <property type="entry name" value="LysR_subst-bd"/>
</dbReference>
<dbReference type="PROSITE" id="PS50931">
    <property type="entry name" value="HTH_LYSR"/>
    <property type="match status" value="1"/>
</dbReference>
<dbReference type="PANTHER" id="PTHR30126:SF40">
    <property type="entry name" value="HTH-TYPE TRANSCRIPTIONAL REGULATOR GLTR"/>
    <property type="match status" value="1"/>
</dbReference>
<dbReference type="GO" id="GO:0003700">
    <property type="term" value="F:DNA-binding transcription factor activity"/>
    <property type="evidence" value="ECO:0007669"/>
    <property type="project" value="InterPro"/>
</dbReference>
<dbReference type="Gene3D" id="3.40.190.290">
    <property type="match status" value="1"/>
</dbReference>
<dbReference type="Pfam" id="PF00126">
    <property type="entry name" value="HTH_1"/>
    <property type="match status" value="1"/>
</dbReference>
<reference evidence="6" key="1">
    <citation type="submission" date="2016-01" db="EMBL/GenBank/DDBJ databases">
        <authorList>
            <person name="Peeters C."/>
        </authorList>
    </citation>
    <scope>NUCLEOTIDE SEQUENCE [LARGE SCALE GENOMIC DNA]</scope>
    <source>
        <strain evidence="6">LMG 29325</strain>
    </source>
</reference>
<name>A0A158AZZ8_9BURK</name>
<accession>A0A158AZZ8</accession>
<keyword evidence="2" id="KW-0805">Transcription regulation</keyword>
<organism evidence="6 7">
    <name type="scientific">Caballeronia glebae</name>
    <dbReference type="NCBI Taxonomy" id="1777143"/>
    <lineage>
        <taxon>Bacteria</taxon>
        <taxon>Pseudomonadati</taxon>
        <taxon>Pseudomonadota</taxon>
        <taxon>Betaproteobacteria</taxon>
        <taxon>Burkholderiales</taxon>
        <taxon>Burkholderiaceae</taxon>
        <taxon>Caballeronia</taxon>
    </lineage>
</organism>
<feature type="domain" description="HTH lysR-type" evidence="5">
    <location>
        <begin position="1"/>
        <end position="59"/>
    </location>
</feature>
<dbReference type="Proteomes" id="UP000054596">
    <property type="component" value="Unassembled WGS sequence"/>
</dbReference>
<evidence type="ECO:0000256" key="3">
    <source>
        <dbReference type="ARBA" id="ARBA00023125"/>
    </source>
</evidence>
<evidence type="ECO:0000313" key="6">
    <source>
        <dbReference type="EMBL" id="SAK63375.1"/>
    </source>
</evidence>
<dbReference type="InterPro" id="IPR000847">
    <property type="entry name" value="LysR_HTH_N"/>
</dbReference>
<dbReference type="CDD" id="cd05466">
    <property type="entry name" value="PBP2_LTTR_substrate"/>
    <property type="match status" value="1"/>
</dbReference>
<proteinExistence type="inferred from homology"/>
<evidence type="ECO:0000256" key="2">
    <source>
        <dbReference type="ARBA" id="ARBA00023015"/>
    </source>
</evidence>
<dbReference type="Pfam" id="PF03466">
    <property type="entry name" value="LysR_substrate"/>
    <property type="match status" value="1"/>
</dbReference>
<dbReference type="RefSeq" id="WP_086968952.1">
    <property type="nucleotide sequence ID" value="NZ_FCOJ02000021.1"/>
</dbReference>
<dbReference type="Gene3D" id="1.10.10.10">
    <property type="entry name" value="Winged helix-like DNA-binding domain superfamily/Winged helix DNA-binding domain"/>
    <property type="match status" value="1"/>
</dbReference>
<evidence type="ECO:0000256" key="4">
    <source>
        <dbReference type="ARBA" id="ARBA00023163"/>
    </source>
</evidence>
<dbReference type="SUPFAM" id="SSF46785">
    <property type="entry name" value="Winged helix' DNA-binding domain"/>
    <property type="match status" value="1"/>
</dbReference>
<sequence>MTTFRQLEALVALVETGTFEAAAERIGIAQSAVSRHLKEFEELFGWPLLDRSGRAARLTLEGGEVLARARAILRQRDAIIDAVARSDVIHRKIRAGVTELCALTWLPKFMESMRAAFPSVTIDLVVDSSLILHERLIAGEVDLAFVPDVFKSSSLPSLPLARVIHHWCCSPEFDAPAIGMKASTLSDYPLLMQQAPSGIASIIDPWLAKAGANNRNKVGTTSLVAIAGMALSGLGIALLPSAICTPFLSDGVLRELKVTPRLPHISYVALTRADAATAFHQRIIKLAQSCCNFEVAYQLQALSAKTRG</sequence>
<dbReference type="AlphaFoldDB" id="A0A158AZZ8"/>
<dbReference type="PANTHER" id="PTHR30126">
    <property type="entry name" value="HTH-TYPE TRANSCRIPTIONAL REGULATOR"/>
    <property type="match status" value="1"/>
</dbReference>
<gene>
    <name evidence="6" type="ORF">AWB82_03301</name>
</gene>
<dbReference type="EMBL" id="FCOJ02000021">
    <property type="protein sequence ID" value="SAK63375.1"/>
    <property type="molecule type" value="Genomic_DNA"/>
</dbReference>
<protein>
    <submittedName>
        <fullName evidence="6">LysR family transcriptional regulator</fullName>
    </submittedName>
</protein>
<evidence type="ECO:0000256" key="1">
    <source>
        <dbReference type="ARBA" id="ARBA00009437"/>
    </source>
</evidence>
<dbReference type="SUPFAM" id="SSF53850">
    <property type="entry name" value="Periplasmic binding protein-like II"/>
    <property type="match status" value="1"/>
</dbReference>
<dbReference type="GO" id="GO:0000976">
    <property type="term" value="F:transcription cis-regulatory region binding"/>
    <property type="evidence" value="ECO:0007669"/>
    <property type="project" value="TreeGrafter"/>
</dbReference>
<keyword evidence="7" id="KW-1185">Reference proteome</keyword>
<dbReference type="InterPro" id="IPR036388">
    <property type="entry name" value="WH-like_DNA-bd_sf"/>
</dbReference>
<evidence type="ECO:0000313" key="7">
    <source>
        <dbReference type="Proteomes" id="UP000054596"/>
    </source>
</evidence>
<dbReference type="FunFam" id="1.10.10.10:FF:000001">
    <property type="entry name" value="LysR family transcriptional regulator"/>
    <property type="match status" value="1"/>
</dbReference>
<keyword evidence="4" id="KW-0804">Transcription</keyword>
<dbReference type="InterPro" id="IPR036390">
    <property type="entry name" value="WH_DNA-bd_sf"/>
</dbReference>
<comment type="similarity">
    <text evidence="1">Belongs to the LysR transcriptional regulatory family.</text>
</comment>
<keyword evidence="3" id="KW-0238">DNA-binding</keyword>